<dbReference type="Gene3D" id="2.40.50.140">
    <property type="entry name" value="Nucleic acid-binding proteins"/>
    <property type="match status" value="1"/>
</dbReference>
<accession>A0ABR7N5T0</accession>
<keyword evidence="2 4" id="KW-0689">Ribosomal protein</keyword>
<comment type="similarity">
    <text evidence="1 4">Belongs to the universal ribosomal protein uL2 family.</text>
</comment>
<dbReference type="InterPro" id="IPR012340">
    <property type="entry name" value="NA-bd_OB-fold"/>
</dbReference>
<dbReference type="InterPro" id="IPR014726">
    <property type="entry name" value="Ribosomal_uL2_dom3"/>
</dbReference>
<protein>
    <recommendedName>
        <fullName evidence="4">Large ribosomal subunit protein uL2</fullName>
    </recommendedName>
</protein>
<dbReference type="Gene3D" id="2.30.30.30">
    <property type="match status" value="1"/>
</dbReference>
<evidence type="ECO:0000259" key="6">
    <source>
        <dbReference type="SMART" id="SM01382"/>
    </source>
</evidence>
<comment type="caution">
    <text evidence="8">The sequence shown here is derived from an EMBL/GenBank/DDBJ whole genome shotgun (WGS) entry which is preliminary data.</text>
</comment>
<evidence type="ECO:0000313" key="9">
    <source>
        <dbReference type="Proteomes" id="UP000657421"/>
    </source>
</evidence>
<dbReference type="InterPro" id="IPR005880">
    <property type="entry name" value="Ribosomal_uL2_bac/org-type"/>
</dbReference>
<dbReference type="PANTHER" id="PTHR13691">
    <property type="entry name" value="RIBOSOMAL PROTEIN L2"/>
    <property type="match status" value="1"/>
</dbReference>
<evidence type="ECO:0000256" key="2">
    <source>
        <dbReference type="ARBA" id="ARBA00022980"/>
    </source>
</evidence>
<dbReference type="PIRSF" id="PIRSF002158">
    <property type="entry name" value="Ribosomal_L2"/>
    <property type="match status" value="1"/>
</dbReference>
<feature type="domain" description="Large ribosomal subunit protein uL2 RNA-binding" evidence="7">
    <location>
        <begin position="42"/>
        <end position="119"/>
    </location>
</feature>
<keyword evidence="4" id="KW-0699">rRNA-binding</keyword>
<organism evidence="8 9">
    <name type="scientific">Jingyaoa shaoxingensis</name>
    <dbReference type="NCBI Taxonomy" id="2763671"/>
    <lineage>
        <taxon>Bacteria</taxon>
        <taxon>Bacillati</taxon>
        <taxon>Bacillota</taxon>
        <taxon>Clostridia</taxon>
        <taxon>Lachnospirales</taxon>
        <taxon>Lachnospiraceae</taxon>
        <taxon>Jingyaoa</taxon>
    </lineage>
</organism>
<dbReference type="Pfam" id="PF03947">
    <property type="entry name" value="Ribosomal_L2_C"/>
    <property type="match status" value="1"/>
</dbReference>
<dbReference type="GO" id="GO:0005840">
    <property type="term" value="C:ribosome"/>
    <property type="evidence" value="ECO:0007669"/>
    <property type="project" value="UniProtKB-KW"/>
</dbReference>
<dbReference type="SUPFAM" id="SSF50104">
    <property type="entry name" value="Translation proteins SH3-like domain"/>
    <property type="match status" value="1"/>
</dbReference>
<dbReference type="RefSeq" id="WP_249306693.1">
    <property type="nucleotide sequence ID" value="NZ_JACRSZ010000001.1"/>
</dbReference>
<dbReference type="InterPro" id="IPR002171">
    <property type="entry name" value="Ribosomal_uL2"/>
</dbReference>
<keyword evidence="9" id="KW-1185">Reference proteome</keyword>
<dbReference type="InterPro" id="IPR022666">
    <property type="entry name" value="Ribosomal_uL2_RNA-bd_dom"/>
</dbReference>
<reference evidence="8 9" key="1">
    <citation type="submission" date="2020-08" db="EMBL/GenBank/DDBJ databases">
        <title>Genome public.</title>
        <authorList>
            <person name="Liu C."/>
            <person name="Sun Q."/>
        </authorList>
    </citation>
    <scope>NUCLEOTIDE SEQUENCE [LARGE SCALE GENOMIC DNA]</scope>
    <source>
        <strain evidence="8 9">NSJ-46</strain>
    </source>
</reference>
<keyword evidence="3 4" id="KW-0687">Ribonucleoprotein</keyword>
<keyword evidence="4" id="KW-0694">RNA-binding</keyword>
<proteinExistence type="inferred from homology"/>
<dbReference type="EMBL" id="JACRSZ010000001">
    <property type="protein sequence ID" value="MBC8571749.1"/>
    <property type="molecule type" value="Genomic_DNA"/>
</dbReference>
<evidence type="ECO:0000256" key="1">
    <source>
        <dbReference type="ARBA" id="ARBA00005636"/>
    </source>
</evidence>
<evidence type="ECO:0000256" key="3">
    <source>
        <dbReference type="ARBA" id="ARBA00023274"/>
    </source>
</evidence>
<dbReference type="SMART" id="SM01383">
    <property type="entry name" value="Ribosomal_L2"/>
    <property type="match status" value="1"/>
</dbReference>
<dbReference type="SUPFAM" id="SSF50249">
    <property type="entry name" value="Nucleic acid-binding proteins"/>
    <property type="match status" value="1"/>
</dbReference>
<evidence type="ECO:0000313" key="8">
    <source>
        <dbReference type="EMBL" id="MBC8571749.1"/>
    </source>
</evidence>
<feature type="domain" description="Large ribosomal subunit protein uL2 C-terminal" evidence="6">
    <location>
        <begin position="125"/>
        <end position="254"/>
    </location>
</feature>
<evidence type="ECO:0000259" key="7">
    <source>
        <dbReference type="SMART" id="SM01383"/>
    </source>
</evidence>
<feature type="region of interest" description="Disordered" evidence="5">
    <location>
        <begin position="1"/>
        <end position="22"/>
    </location>
</feature>
<comment type="subunit">
    <text evidence="4">Part of the 50S ribosomal subunit. Forms a bridge to the 30S subunit in the 70S ribosome.</text>
</comment>
<dbReference type="Proteomes" id="UP000657421">
    <property type="component" value="Unassembled WGS sequence"/>
</dbReference>
<dbReference type="NCBIfam" id="TIGR01171">
    <property type="entry name" value="rplB_bact"/>
    <property type="match status" value="1"/>
</dbReference>
<dbReference type="Gene3D" id="4.10.950.10">
    <property type="entry name" value="Ribosomal protein L2, domain 3"/>
    <property type="match status" value="1"/>
</dbReference>
<gene>
    <name evidence="4 8" type="primary">rplB</name>
    <name evidence="8" type="ORF">H8716_01410</name>
</gene>
<feature type="region of interest" description="Disordered" evidence="5">
    <location>
        <begin position="222"/>
        <end position="267"/>
    </location>
</feature>
<comment type="function">
    <text evidence="4">One of the primary rRNA binding proteins. Required for association of the 30S and 50S subunits to form the 70S ribosome, for tRNA binding and peptide bond formation. It has been suggested to have peptidyltransferase activity; this is somewhat controversial. Makes several contacts with the 16S rRNA in the 70S ribosome.</text>
</comment>
<dbReference type="InterPro" id="IPR022669">
    <property type="entry name" value="Ribosomal_uL2_C"/>
</dbReference>
<name>A0ABR7N5T0_9FIRM</name>
<evidence type="ECO:0000256" key="4">
    <source>
        <dbReference type="HAMAP-Rule" id="MF_01320"/>
    </source>
</evidence>
<feature type="compositionally biased region" description="Polar residues" evidence="5">
    <location>
        <begin position="12"/>
        <end position="22"/>
    </location>
</feature>
<dbReference type="PANTHER" id="PTHR13691:SF5">
    <property type="entry name" value="LARGE RIBOSOMAL SUBUNIT PROTEIN UL2M"/>
    <property type="match status" value="1"/>
</dbReference>
<dbReference type="PROSITE" id="PS00467">
    <property type="entry name" value="RIBOSOMAL_L2"/>
    <property type="match status" value="1"/>
</dbReference>
<dbReference type="InterPro" id="IPR008991">
    <property type="entry name" value="Translation_prot_SH3-like_sf"/>
</dbReference>
<dbReference type="HAMAP" id="MF_01320_B">
    <property type="entry name" value="Ribosomal_uL2_B"/>
    <property type="match status" value="1"/>
</dbReference>
<sequence length="281" mass="30325">MGIKTYKPYTPSRRNMTGSDFSEITKTTPEKSLVVSLKKNSGRNNQGKITVRHRGGGSRRKYRIIDFKRNKKDGIPAIVTGIEYDPNRTANIALITYADGEKAYILAPQGLKDGMKVMSGAEAEVKIGNCLPLSLIPVGTMVHNIELYPGKGGQLVRAAGNGAQLMAKEGKYATLRLPSGEMRMVPIICRATIGVVGNGDHNLINIGKAGRKRHMGIRPTVRGSVMNPNDHPHGGGEGKTGIGRPGPCTPWGKPALGLKTRSKKKASNKLIVRRRDGKAIN</sequence>
<dbReference type="InterPro" id="IPR014722">
    <property type="entry name" value="Rib_uL2_dom2"/>
</dbReference>
<evidence type="ECO:0000256" key="5">
    <source>
        <dbReference type="SAM" id="MobiDB-lite"/>
    </source>
</evidence>
<dbReference type="InterPro" id="IPR022671">
    <property type="entry name" value="Ribosomal_uL2_CS"/>
</dbReference>
<dbReference type="SMART" id="SM01382">
    <property type="entry name" value="Ribosomal_L2_C"/>
    <property type="match status" value="1"/>
</dbReference>
<dbReference type="Pfam" id="PF00181">
    <property type="entry name" value="Ribosomal_L2_N"/>
    <property type="match status" value="1"/>
</dbReference>